<comment type="caution">
    <text evidence="2">The sequence shown here is derived from an EMBL/GenBank/DDBJ whole genome shotgun (WGS) entry which is preliminary data.</text>
</comment>
<gene>
    <name evidence="2" type="ORF">KIW84_055973</name>
</gene>
<sequence>MDPCRPEVPNSVGVSDLEIPVSSPVLARDPGQARSSDLHFETTGQREMLKIASENAESLSALSSSPKSPSSLLADHHIKAPAGGKAQTAGIAVRHVRRCHSGKYGRAKKVREYLGIELLPSPSSQGGKSLINSDGEAVSMLISHYYQQNVFCYHDASLIDLEA</sequence>
<dbReference type="Proteomes" id="UP001058974">
    <property type="component" value="Chromosome 5"/>
</dbReference>
<dbReference type="AlphaFoldDB" id="A0A9D4WY28"/>
<keyword evidence="3" id="KW-1185">Reference proteome</keyword>
<organism evidence="2 3">
    <name type="scientific">Pisum sativum</name>
    <name type="common">Garden pea</name>
    <name type="synonym">Lathyrus oleraceus</name>
    <dbReference type="NCBI Taxonomy" id="3888"/>
    <lineage>
        <taxon>Eukaryota</taxon>
        <taxon>Viridiplantae</taxon>
        <taxon>Streptophyta</taxon>
        <taxon>Embryophyta</taxon>
        <taxon>Tracheophyta</taxon>
        <taxon>Spermatophyta</taxon>
        <taxon>Magnoliopsida</taxon>
        <taxon>eudicotyledons</taxon>
        <taxon>Gunneridae</taxon>
        <taxon>Pentapetalae</taxon>
        <taxon>rosids</taxon>
        <taxon>fabids</taxon>
        <taxon>Fabales</taxon>
        <taxon>Fabaceae</taxon>
        <taxon>Papilionoideae</taxon>
        <taxon>50 kb inversion clade</taxon>
        <taxon>NPAAA clade</taxon>
        <taxon>Hologalegina</taxon>
        <taxon>IRL clade</taxon>
        <taxon>Fabeae</taxon>
        <taxon>Lathyrus</taxon>
    </lineage>
</organism>
<evidence type="ECO:0000313" key="2">
    <source>
        <dbReference type="EMBL" id="KAI5410651.1"/>
    </source>
</evidence>
<feature type="region of interest" description="Disordered" evidence="1">
    <location>
        <begin position="56"/>
        <end position="75"/>
    </location>
</feature>
<dbReference type="Gramene" id="Psat05G0597300-T1">
    <property type="protein sequence ID" value="KAI5410651.1"/>
    <property type="gene ID" value="KIW84_055973"/>
</dbReference>
<proteinExistence type="predicted"/>
<evidence type="ECO:0000256" key="1">
    <source>
        <dbReference type="SAM" id="MobiDB-lite"/>
    </source>
</evidence>
<reference evidence="2 3" key="1">
    <citation type="journal article" date="2022" name="Nat. Genet.">
        <title>Improved pea reference genome and pan-genome highlight genomic features and evolutionary characteristics.</title>
        <authorList>
            <person name="Yang T."/>
            <person name="Liu R."/>
            <person name="Luo Y."/>
            <person name="Hu S."/>
            <person name="Wang D."/>
            <person name="Wang C."/>
            <person name="Pandey M.K."/>
            <person name="Ge S."/>
            <person name="Xu Q."/>
            <person name="Li N."/>
            <person name="Li G."/>
            <person name="Huang Y."/>
            <person name="Saxena R.K."/>
            <person name="Ji Y."/>
            <person name="Li M."/>
            <person name="Yan X."/>
            <person name="He Y."/>
            <person name="Liu Y."/>
            <person name="Wang X."/>
            <person name="Xiang C."/>
            <person name="Varshney R.K."/>
            <person name="Ding H."/>
            <person name="Gao S."/>
            <person name="Zong X."/>
        </authorList>
    </citation>
    <scope>NUCLEOTIDE SEQUENCE [LARGE SCALE GENOMIC DNA]</scope>
    <source>
        <strain evidence="2 3">cv. Zhongwan 6</strain>
    </source>
</reference>
<name>A0A9D4WY28_PEA</name>
<dbReference type="EMBL" id="JAMSHJ010000005">
    <property type="protein sequence ID" value="KAI5410651.1"/>
    <property type="molecule type" value="Genomic_DNA"/>
</dbReference>
<protein>
    <submittedName>
        <fullName evidence="2">Uncharacterized protein</fullName>
    </submittedName>
</protein>
<evidence type="ECO:0000313" key="3">
    <source>
        <dbReference type="Proteomes" id="UP001058974"/>
    </source>
</evidence>
<feature type="compositionally biased region" description="Low complexity" evidence="1">
    <location>
        <begin position="56"/>
        <end position="73"/>
    </location>
</feature>
<accession>A0A9D4WY28</accession>